<keyword evidence="2" id="KW-1185">Reference proteome</keyword>
<comment type="caution">
    <text evidence="1">The sequence shown here is derived from an EMBL/GenBank/DDBJ whole genome shotgun (WGS) entry which is preliminary data.</text>
</comment>
<gene>
    <name evidence="1" type="ORF">H8K55_10125</name>
</gene>
<evidence type="ECO:0000313" key="1">
    <source>
        <dbReference type="EMBL" id="MBC3873948.1"/>
    </source>
</evidence>
<evidence type="ECO:0008006" key="3">
    <source>
        <dbReference type="Google" id="ProtNLM"/>
    </source>
</evidence>
<evidence type="ECO:0000313" key="2">
    <source>
        <dbReference type="Proteomes" id="UP000624279"/>
    </source>
</evidence>
<protein>
    <recommendedName>
        <fullName evidence="3">Zn-dependent peptidase ImmA (M78 family)</fullName>
    </recommendedName>
</protein>
<sequence length="157" mass="17622">MCDFVEGLGITIIFRQLHAPTFLPGLDLGPNCIYVDSEKLLYPGDLLHEAGHLAVTTAPQRAAVGSAALELPWPTDGEEIAAVLWSYAAAVHLEIPLEIVFHSEGYKNESGWLIDHFQQKQFIGLPLLQWMGLCYDEQQAPLHQAQPFPVMRKWMRD</sequence>
<organism evidence="1 2">
    <name type="scientific">Undibacterium flavidum</name>
    <dbReference type="NCBI Taxonomy" id="2762297"/>
    <lineage>
        <taxon>Bacteria</taxon>
        <taxon>Pseudomonadati</taxon>
        <taxon>Pseudomonadota</taxon>
        <taxon>Betaproteobacteria</taxon>
        <taxon>Burkholderiales</taxon>
        <taxon>Oxalobacteraceae</taxon>
        <taxon>Undibacterium</taxon>
    </lineage>
</organism>
<reference evidence="1 2" key="1">
    <citation type="submission" date="2020-08" db="EMBL/GenBank/DDBJ databases">
        <title>Novel species isolated from subtropical streams in China.</title>
        <authorList>
            <person name="Lu H."/>
        </authorList>
    </citation>
    <scope>NUCLEOTIDE SEQUENCE [LARGE SCALE GENOMIC DNA]</scope>
    <source>
        <strain evidence="1 2">LX15W</strain>
    </source>
</reference>
<accession>A0ABR6YBC7</accession>
<proteinExistence type="predicted"/>
<name>A0ABR6YBC7_9BURK</name>
<dbReference type="Proteomes" id="UP000624279">
    <property type="component" value="Unassembled WGS sequence"/>
</dbReference>
<dbReference type="EMBL" id="JACOGA010000008">
    <property type="protein sequence ID" value="MBC3873948.1"/>
    <property type="molecule type" value="Genomic_DNA"/>
</dbReference>